<keyword evidence="1" id="KW-0812">Transmembrane</keyword>
<feature type="domain" description="DUF4349" evidence="3">
    <location>
        <begin position="50"/>
        <end position="275"/>
    </location>
</feature>
<evidence type="ECO:0000313" key="4">
    <source>
        <dbReference type="EMBL" id="TCZ72256.1"/>
    </source>
</evidence>
<keyword evidence="5" id="KW-1185">Reference proteome</keyword>
<sequence>MKPIALAAACALLLVACQSNDHGEPQYRGNTTADSTGYAGAGAAEPPGSKLVKTAALELQVGDVQSGARALTVLAKDMGGALRQQHLSANEGATRRLKQSNDSVLLLHALEPSASLTLRVPAERLDEFLFAAAQVAAFVRGSDFDVDDRTLDYVSAQWRADARRRLLENPATSRKVTATTSALEVRDEEIGQRLEGRSIDEAVRYSIVRVELAQPPLLRREVIVNSDLDSYTPPFGSRLADALARGWGWFAGLLVAGAHLWVFLLVGTLLWIAWRRWGKTGIRVQPAK</sequence>
<name>A0A4R4E3S7_9BACT</name>
<evidence type="ECO:0000259" key="3">
    <source>
        <dbReference type="Pfam" id="PF14257"/>
    </source>
</evidence>
<evidence type="ECO:0000256" key="1">
    <source>
        <dbReference type="SAM" id="Phobius"/>
    </source>
</evidence>
<evidence type="ECO:0000313" key="5">
    <source>
        <dbReference type="Proteomes" id="UP000295164"/>
    </source>
</evidence>
<dbReference type="InterPro" id="IPR025645">
    <property type="entry name" value="DUF4349"/>
</dbReference>
<dbReference type="Proteomes" id="UP000295164">
    <property type="component" value="Unassembled WGS sequence"/>
</dbReference>
<keyword evidence="1" id="KW-1133">Transmembrane helix</keyword>
<keyword evidence="2" id="KW-0732">Signal</keyword>
<dbReference type="PROSITE" id="PS51257">
    <property type="entry name" value="PROKAR_LIPOPROTEIN"/>
    <property type="match status" value="1"/>
</dbReference>
<evidence type="ECO:0000256" key="2">
    <source>
        <dbReference type="SAM" id="SignalP"/>
    </source>
</evidence>
<dbReference type="OrthoDB" id="658163at2"/>
<feature type="chain" id="PRO_5020854890" evidence="2">
    <location>
        <begin position="22"/>
        <end position="288"/>
    </location>
</feature>
<dbReference type="Pfam" id="PF14257">
    <property type="entry name" value="DUF4349"/>
    <property type="match status" value="1"/>
</dbReference>
<gene>
    <name evidence="4" type="ORF">E0486_09200</name>
</gene>
<dbReference type="EMBL" id="SKFH01000011">
    <property type="protein sequence ID" value="TCZ72256.1"/>
    <property type="molecule type" value="Genomic_DNA"/>
</dbReference>
<protein>
    <submittedName>
        <fullName evidence="4">DUF4349 domain-containing protein</fullName>
    </submittedName>
</protein>
<keyword evidence="1" id="KW-0472">Membrane</keyword>
<comment type="caution">
    <text evidence="4">The sequence shown here is derived from an EMBL/GenBank/DDBJ whole genome shotgun (WGS) entry which is preliminary data.</text>
</comment>
<dbReference type="RefSeq" id="WP_131851870.1">
    <property type="nucleotide sequence ID" value="NZ_SKFH01000011.1"/>
</dbReference>
<feature type="signal peptide" evidence="2">
    <location>
        <begin position="1"/>
        <end position="21"/>
    </location>
</feature>
<dbReference type="AlphaFoldDB" id="A0A4R4E3S7"/>
<accession>A0A4R4E3S7</accession>
<organism evidence="4 5">
    <name type="scientific">Flaviaesturariibacter aridisoli</name>
    <dbReference type="NCBI Taxonomy" id="2545761"/>
    <lineage>
        <taxon>Bacteria</taxon>
        <taxon>Pseudomonadati</taxon>
        <taxon>Bacteroidota</taxon>
        <taxon>Chitinophagia</taxon>
        <taxon>Chitinophagales</taxon>
        <taxon>Chitinophagaceae</taxon>
        <taxon>Flaviaestuariibacter</taxon>
    </lineage>
</organism>
<feature type="transmembrane region" description="Helical" evidence="1">
    <location>
        <begin position="247"/>
        <end position="274"/>
    </location>
</feature>
<reference evidence="4 5" key="1">
    <citation type="submission" date="2019-03" db="EMBL/GenBank/DDBJ databases">
        <authorList>
            <person name="Kim M.K.M."/>
        </authorList>
    </citation>
    <scope>NUCLEOTIDE SEQUENCE [LARGE SCALE GENOMIC DNA]</scope>
    <source>
        <strain evidence="4 5">17J68-15</strain>
    </source>
</reference>
<proteinExistence type="predicted"/>